<keyword evidence="7" id="KW-0378">Hydrolase</keyword>
<evidence type="ECO:0000313" key="14">
    <source>
        <dbReference type="Proteomes" id="UP000268162"/>
    </source>
</evidence>
<evidence type="ECO:0000313" key="13">
    <source>
        <dbReference type="EMBL" id="RKP36209.1"/>
    </source>
</evidence>
<feature type="transmembrane region" description="Helical" evidence="11">
    <location>
        <begin position="39"/>
        <end position="61"/>
    </location>
</feature>
<evidence type="ECO:0000256" key="2">
    <source>
        <dbReference type="ARBA" id="ARBA00004141"/>
    </source>
</evidence>
<evidence type="ECO:0000256" key="7">
    <source>
        <dbReference type="ARBA" id="ARBA00022801"/>
    </source>
</evidence>
<feature type="transmembrane region" description="Helical" evidence="11">
    <location>
        <begin position="122"/>
        <end position="145"/>
    </location>
</feature>
<evidence type="ECO:0000256" key="10">
    <source>
        <dbReference type="SAM" id="MobiDB-lite"/>
    </source>
</evidence>
<feature type="region of interest" description="Disordered" evidence="10">
    <location>
        <begin position="275"/>
        <end position="295"/>
    </location>
</feature>
<evidence type="ECO:0000256" key="11">
    <source>
        <dbReference type="SAM" id="Phobius"/>
    </source>
</evidence>
<feature type="transmembrane region" description="Helical" evidence="11">
    <location>
        <begin position="191"/>
        <end position="210"/>
    </location>
</feature>
<comment type="similarity">
    <text evidence="3">Belongs to the peptidase S54 family.</text>
</comment>
<dbReference type="GO" id="GO:0004252">
    <property type="term" value="F:serine-type endopeptidase activity"/>
    <property type="evidence" value="ECO:0007669"/>
    <property type="project" value="InterPro"/>
</dbReference>
<keyword evidence="8 11" id="KW-1133">Transmembrane helix</keyword>
<feature type="transmembrane region" description="Helical" evidence="11">
    <location>
        <begin position="216"/>
        <end position="235"/>
    </location>
</feature>
<accession>A0A4V1J4N8</accession>
<feature type="transmembrane region" description="Helical" evidence="11">
    <location>
        <begin position="87"/>
        <end position="110"/>
    </location>
</feature>
<dbReference type="Pfam" id="PF01694">
    <property type="entry name" value="Rhomboid"/>
    <property type="match status" value="1"/>
</dbReference>
<evidence type="ECO:0000256" key="6">
    <source>
        <dbReference type="ARBA" id="ARBA00022692"/>
    </source>
</evidence>
<evidence type="ECO:0000256" key="9">
    <source>
        <dbReference type="ARBA" id="ARBA00023136"/>
    </source>
</evidence>
<sequence length="317" mass="35776">MPTLNDIRNMDTDTFKQTLLSGFEAIPSQLKTFLTQLPLATFAIFAGCSAIYFADLVFWLIRLGTPLEDFLGLMPIKFLHGQIWRIFTYPLAHVSMFHLLFNMLALLSLSRTAEKRVGTLQYAYLLTVPFTLFPGIIYVLLTHFIFHSSDYHISTGTSGWVFALLTWECVRVDSVRSFFGLFNVSSKWYPVVILLVIEIIFPASSLIGHLTCMAAGYLYAFGWLNIVVPPLNFFGRIQNWTFMNRIAGHSRFVDINDAQDTGVFLPSFFTRSTASNTQNSPGASAGHTLGSSQPSRQNYVTIHDINDVREEQLLAKN</sequence>
<dbReference type="STRING" id="215637.A0A4V1J4N8"/>
<dbReference type="Proteomes" id="UP000268162">
    <property type="component" value="Unassembled WGS sequence"/>
</dbReference>
<protein>
    <recommendedName>
        <fullName evidence="4">rhomboid protease</fullName>
        <ecNumber evidence="4">3.4.21.105</ecNumber>
    </recommendedName>
</protein>
<dbReference type="GO" id="GO:0016020">
    <property type="term" value="C:membrane"/>
    <property type="evidence" value="ECO:0007669"/>
    <property type="project" value="UniProtKB-SubCell"/>
</dbReference>
<evidence type="ECO:0000256" key="3">
    <source>
        <dbReference type="ARBA" id="ARBA00009045"/>
    </source>
</evidence>
<keyword evidence="14" id="KW-1185">Reference proteome</keyword>
<dbReference type="PANTHER" id="PTHR43066:SF1">
    <property type="entry name" value="RHOMBOID PROTEIN 2"/>
    <property type="match status" value="1"/>
</dbReference>
<keyword evidence="6 11" id="KW-0812">Transmembrane</keyword>
<dbReference type="GO" id="GO:0006508">
    <property type="term" value="P:proteolysis"/>
    <property type="evidence" value="ECO:0007669"/>
    <property type="project" value="UniProtKB-KW"/>
</dbReference>
<keyword evidence="5" id="KW-0645">Protease</keyword>
<evidence type="ECO:0000256" key="5">
    <source>
        <dbReference type="ARBA" id="ARBA00022670"/>
    </source>
</evidence>
<dbReference type="EMBL" id="ML002698">
    <property type="protein sequence ID" value="RKP36209.1"/>
    <property type="molecule type" value="Genomic_DNA"/>
</dbReference>
<dbReference type="OrthoDB" id="10257275at2759"/>
<reference evidence="14" key="1">
    <citation type="journal article" date="2018" name="Nat. Microbiol.">
        <title>Leveraging single-cell genomics to expand the fungal tree of life.</title>
        <authorList>
            <person name="Ahrendt S.R."/>
            <person name="Quandt C.A."/>
            <person name="Ciobanu D."/>
            <person name="Clum A."/>
            <person name="Salamov A."/>
            <person name="Andreopoulos B."/>
            <person name="Cheng J.F."/>
            <person name="Woyke T."/>
            <person name="Pelin A."/>
            <person name="Henrissat B."/>
            <person name="Reynolds N.K."/>
            <person name="Benny G.L."/>
            <person name="Smith M.E."/>
            <person name="James T.Y."/>
            <person name="Grigoriev I.V."/>
        </authorList>
    </citation>
    <scope>NUCLEOTIDE SEQUENCE [LARGE SCALE GENOMIC DNA]</scope>
    <source>
        <strain evidence="14">RSA 468</strain>
    </source>
</reference>
<keyword evidence="9 11" id="KW-0472">Membrane</keyword>
<organism evidence="13 14">
    <name type="scientific">Dimargaris cristalligena</name>
    <dbReference type="NCBI Taxonomy" id="215637"/>
    <lineage>
        <taxon>Eukaryota</taxon>
        <taxon>Fungi</taxon>
        <taxon>Fungi incertae sedis</taxon>
        <taxon>Zoopagomycota</taxon>
        <taxon>Kickxellomycotina</taxon>
        <taxon>Dimargaritomycetes</taxon>
        <taxon>Dimargaritales</taxon>
        <taxon>Dimargaritaceae</taxon>
        <taxon>Dimargaris</taxon>
    </lineage>
</organism>
<evidence type="ECO:0000256" key="4">
    <source>
        <dbReference type="ARBA" id="ARBA00013039"/>
    </source>
</evidence>
<dbReference type="InterPro" id="IPR022764">
    <property type="entry name" value="Peptidase_S54_rhomboid_dom"/>
</dbReference>
<evidence type="ECO:0000256" key="1">
    <source>
        <dbReference type="ARBA" id="ARBA00000156"/>
    </source>
</evidence>
<comment type="subcellular location">
    <subcellularLocation>
        <location evidence="2">Membrane</location>
        <topology evidence="2">Multi-pass membrane protein</topology>
    </subcellularLocation>
</comment>
<evidence type="ECO:0000259" key="12">
    <source>
        <dbReference type="Pfam" id="PF01694"/>
    </source>
</evidence>
<name>A0A4V1J4N8_9FUNG</name>
<dbReference type="SUPFAM" id="SSF144091">
    <property type="entry name" value="Rhomboid-like"/>
    <property type="match status" value="1"/>
</dbReference>
<feature type="domain" description="Peptidase S54 rhomboid" evidence="12">
    <location>
        <begin position="81"/>
        <end position="222"/>
    </location>
</feature>
<comment type="catalytic activity">
    <reaction evidence="1">
        <text>Cleaves type-1 transmembrane domains using a catalytic dyad composed of serine and histidine that are contributed by different transmembrane domains.</text>
        <dbReference type="EC" id="3.4.21.105"/>
    </reaction>
</comment>
<dbReference type="Gene3D" id="1.20.1540.10">
    <property type="entry name" value="Rhomboid-like"/>
    <property type="match status" value="1"/>
</dbReference>
<dbReference type="EC" id="3.4.21.105" evidence="4"/>
<dbReference type="AlphaFoldDB" id="A0A4V1J4N8"/>
<dbReference type="InterPro" id="IPR035952">
    <property type="entry name" value="Rhomboid-like_sf"/>
</dbReference>
<evidence type="ECO:0000256" key="8">
    <source>
        <dbReference type="ARBA" id="ARBA00022989"/>
    </source>
</evidence>
<dbReference type="PANTHER" id="PTHR43066">
    <property type="entry name" value="RHOMBOID-RELATED PROTEIN"/>
    <property type="match status" value="1"/>
</dbReference>
<gene>
    <name evidence="13" type="ORF">BJ085DRAFT_27392</name>
</gene>
<proteinExistence type="inferred from homology"/>